<dbReference type="Proteomes" id="UP000315295">
    <property type="component" value="Unassembled WGS sequence"/>
</dbReference>
<organism evidence="2 3">
    <name type="scientific">Malus baccata</name>
    <name type="common">Siberian crab apple</name>
    <name type="synonym">Pyrus baccata</name>
    <dbReference type="NCBI Taxonomy" id="106549"/>
    <lineage>
        <taxon>Eukaryota</taxon>
        <taxon>Viridiplantae</taxon>
        <taxon>Streptophyta</taxon>
        <taxon>Embryophyta</taxon>
        <taxon>Tracheophyta</taxon>
        <taxon>Spermatophyta</taxon>
        <taxon>Magnoliopsida</taxon>
        <taxon>eudicotyledons</taxon>
        <taxon>Gunneridae</taxon>
        <taxon>Pentapetalae</taxon>
        <taxon>rosids</taxon>
        <taxon>fabids</taxon>
        <taxon>Rosales</taxon>
        <taxon>Rosaceae</taxon>
        <taxon>Amygdaloideae</taxon>
        <taxon>Maleae</taxon>
        <taxon>Malus</taxon>
    </lineage>
</organism>
<evidence type="ECO:0000313" key="3">
    <source>
        <dbReference type="Proteomes" id="UP000315295"/>
    </source>
</evidence>
<reference evidence="2 3" key="1">
    <citation type="journal article" date="2019" name="G3 (Bethesda)">
        <title>Sequencing of a Wild Apple (Malus baccata) Genome Unravels the Differences Between Cultivated and Wild Apple Species Regarding Disease Resistance and Cold Tolerance.</title>
        <authorList>
            <person name="Chen X."/>
        </authorList>
    </citation>
    <scope>NUCLEOTIDE SEQUENCE [LARGE SCALE GENOMIC DNA]</scope>
    <source>
        <strain evidence="3">cv. Shandingzi</strain>
        <tissue evidence="2">Leaves</tissue>
    </source>
</reference>
<dbReference type="AlphaFoldDB" id="A0A540NKR2"/>
<dbReference type="EMBL" id="VIEB01000028">
    <property type="protein sequence ID" value="TQE11605.1"/>
    <property type="molecule type" value="Genomic_DNA"/>
</dbReference>
<comment type="caution">
    <text evidence="2">The sequence shown here is derived from an EMBL/GenBank/DDBJ whole genome shotgun (WGS) entry which is preliminary data.</text>
</comment>
<gene>
    <name evidence="2" type="ORF">C1H46_002807</name>
</gene>
<feature type="region of interest" description="Disordered" evidence="1">
    <location>
        <begin position="82"/>
        <end position="107"/>
    </location>
</feature>
<keyword evidence="3" id="KW-1185">Reference proteome</keyword>
<feature type="region of interest" description="Disordered" evidence="1">
    <location>
        <begin position="1"/>
        <end position="27"/>
    </location>
</feature>
<sequence length="107" mass="11512">MKWPKRDPHDKSAIEATPSIASPKFPPFDSCTTSSPLSSISICLIHLGLLRAGKTVNDLEGHLEHRREMKCMVDTTSLDLATDKGDSAGDWSRNCLDGGSGTAVSNQ</sequence>
<proteinExistence type="predicted"/>
<feature type="compositionally biased region" description="Basic and acidic residues" evidence="1">
    <location>
        <begin position="1"/>
        <end position="13"/>
    </location>
</feature>
<evidence type="ECO:0000313" key="2">
    <source>
        <dbReference type="EMBL" id="TQE11605.1"/>
    </source>
</evidence>
<evidence type="ECO:0000256" key="1">
    <source>
        <dbReference type="SAM" id="MobiDB-lite"/>
    </source>
</evidence>
<protein>
    <submittedName>
        <fullName evidence="2">Uncharacterized protein</fullName>
    </submittedName>
</protein>
<accession>A0A540NKR2</accession>
<name>A0A540NKR2_MALBA</name>